<keyword evidence="3" id="KW-1185">Reference proteome</keyword>
<evidence type="ECO:0000256" key="1">
    <source>
        <dbReference type="SAM" id="MobiDB-lite"/>
    </source>
</evidence>
<comment type="caution">
    <text evidence="2">The sequence shown here is derived from an EMBL/GenBank/DDBJ whole genome shotgun (WGS) entry which is preliminary data.</text>
</comment>
<organism evidence="2 3">
    <name type="scientific">Bifidobacterium oedipodis</name>
    <dbReference type="NCBI Taxonomy" id="2675322"/>
    <lineage>
        <taxon>Bacteria</taxon>
        <taxon>Bacillati</taxon>
        <taxon>Actinomycetota</taxon>
        <taxon>Actinomycetes</taxon>
        <taxon>Bifidobacteriales</taxon>
        <taxon>Bifidobacteriaceae</taxon>
        <taxon>Bifidobacterium</taxon>
    </lineage>
</organism>
<dbReference type="AlphaFoldDB" id="A0A7Y0ER95"/>
<gene>
    <name evidence="2" type="ORF">G1C95_1053</name>
</gene>
<feature type="compositionally biased region" description="Low complexity" evidence="1">
    <location>
        <begin position="22"/>
        <end position="44"/>
    </location>
</feature>
<name>A0A7Y0ER95_9BIFI</name>
<dbReference type="EMBL" id="JAAIII010000003">
    <property type="protein sequence ID" value="NMM93866.1"/>
    <property type="molecule type" value="Genomic_DNA"/>
</dbReference>
<reference evidence="2 3" key="1">
    <citation type="submission" date="2020-02" db="EMBL/GenBank/DDBJ databases">
        <title>Characterization of phylogenetic diversity of novel bifidobacterial species isolated in Czech ZOOs.</title>
        <authorList>
            <person name="Lugli G.A."/>
            <person name="Vera N.B."/>
            <person name="Ventura M."/>
        </authorList>
    </citation>
    <scope>NUCLEOTIDE SEQUENCE [LARGE SCALE GENOMIC DNA]</scope>
    <source>
        <strain evidence="2 3">DSM 109957</strain>
    </source>
</reference>
<sequence>MENNTNEQNVNVLPVAVQAVQPSPVAATAASTQTQAQEQPQVLPAAGTPVEPQASEQHADTDTSSADTVMPETWDEFKASNDLYATLPELTQPERLLPADSMRLMPVGDFVAEQMRAINALQTHKDDDTAASSAEDNNAEIAYRMAAIIEMIDGWLMNIAVDQRAYDEWRRGLPPIGVFSAYLGLFNWFADGLGKSARSKTGSVSAR</sequence>
<evidence type="ECO:0000313" key="2">
    <source>
        <dbReference type="EMBL" id="NMM93866.1"/>
    </source>
</evidence>
<proteinExistence type="predicted"/>
<dbReference type="RefSeq" id="WP_169171921.1">
    <property type="nucleotide sequence ID" value="NZ_JAAIII010000003.1"/>
</dbReference>
<feature type="region of interest" description="Disordered" evidence="1">
    <location>
        <begin position="22"/>
        <end position="67"/>
    </location>
</feature>
<evidence type="ECO:0000313" key="3">
    <source>
        <dbReference type="Proteomes" id="UP000532194"/>
    </source>
</evidence>
<protein>
    <submittedName>
        <fullName evidence="2">Uncharacterized protein</fullName>
    </submittedName>
</protein>
<dbReference type="Proteomes" id="UP000532194">
    <property type="component" value="Unassembled WGS sequence"/>
</dbReference>
<accession>A0A7Y0ER95</accession>